<feature type="disulfide bond" evidence="6">
    <location>
        <begin position="326"/>
        <end position="338"/>
    </location>
</feature>
<dbReference type="PROSITE" id="PS50068">
    <property type="entry name" value="LDLRA_2"/>
    <property type="match status" value="1"/>
</dbReference>
<dbReference type="Gene3D" id="4.10.400.10">
    <property type="entry name" value="Low-density Lipoprotein Receptor"/>
    <property type="match status" value="1"/>
</dbReference>
<accession>A0A423U638</accession>
<evidence type="ECO:0000256" key="4">
    <source>
        <dbReference type="ARBA" id="ARBA00023136"/>
    </source>
</evidence>
<evidence type="ECO:0000256" key="5">
    <source>
        <dbReference type="ARBA" id="ARBA00023157"/>
    </source>
</evidence>
<gene>
    <name evidence="9" type="ORF">C7M84_022627</name>
</gene>
<reference evidence="9 10" key="1">
    <citation type="submission" date="2018-04" db="EMBL/GenBank/DDBJ databases">
        <authorList>
            <person name="Zhang X."/>
            <person name="Yuan J."/>
            <person name="Li F."/>
            <person name="Xiang J."/>
        </authorList>
    </citation>
    <scope>NUCLEOTIDE SEQUENCE [LARGE SCALE GENOMIC DNA]</scope>
    <source>
        <tissue evidence="9">Muscle</tissue>
    </source>
</reference>
<dbReference type="Proteomes" id="UP000283509">
    <property type="component" value="Unassembled WGS sequence"/>
</dbReference>
<dbReference type="InterPro" id="IPR038050">
    <property type="entry name" value="Neuro_actylchol_rec"/>
</dbReference>
<feature type="domain" description="Neurotransmitter-gated ion-channel ligand-binding" evidence="8">
    <location>
        <begin position="364"/>
        <end position="533"/>
    </location>
</feature>
<feature type="transmembrane region" description="Helical" evidence="7">
    <location>
        <begin position="585"/>
        <end position="608"/>
    </location>
</feature>
<dbReference type="InterPro" id="IPR013320">
    <property type="entry name" value="ConA-like_dom_sf"/>
</dbReference>
<dbReference type="InterPro" id="IPR006202">
    <property type="entry name" value="Neur_chan_lig-bd"/>
</dbReference>
<dbReference type="OrthoDB" id="6351594at2759"/>
<dbReference type="SUPFAM" id="SSF49899">
    <property type="entry name" value="Concanavalin A-like lectins/glucanases"/>
    <property type="match status" value="1"/>
</dbReference>
<keyword evidence="5 6" id="KW-1015">Disulfide bond</keyword>
<dbReference type="SUPFAM" id="SSF57424">
    <property type="entry name" value="LDL receptor-like module"/>
    <property type="match status" value="1"/>
</dbReference>
<dbReference type="SUPFAM" id="SSF90112">
    <property type="entry name" value="Neurotransmitter-gated ion-channel transmembrane pore"/>
    <property type="match status" value="1"/>
</dbReference>
<evidence type="ECO:0000256" key="7">
    <source>
        <dbReference type="SAM" id="Phobius"/>
    </source>
</evidence>
<reference evidence="9 10" key="2">
    <citation type="submission" date="2019-01" db="EMBL/GenBank/DDBJ databases">
        <title>The decoding of complex shrimp genome reveals the adaptation for benthos swimmer, frequently molting mechanism and breeding impact on genome.</title>
        <authorList>
            <person name="Sun Y."/>
            <person name="Gao Y."/>
            <person name="Yu Y."/>
        </authorList>
    </citation>
    <scope>NUCLEOTIDE SEQUENCE [LARGE SCALE GENOMIC DNA]</scope>
    <source>
        <tissue evidence="9">Muscle</tissue>
    </source>
</reference>
<evidence type="ECO:0000256" key="2">
    <source>
        <dbReference type="ARBA" id="ARBA00022692"/>
    </source>
</evidence>
<keyword evidence="4 7" id="KW-0472">Membrane</keyword>
<keyword evidence="3 7" id="KW-1133">Transmembrane helix</keyword>
<feature type="disulfide bond" evidence="6">
    <location>
        <begin position="333"/>
        <end position="351"/>
    </location>
</feature>
<dbReference type="InterPro" id="IPR006201">
    <property type="entry name" value="Neur_channel"/>
</dbReference>
<dbReference type="Pfam" id="PF02931">
    <property type="entry name" value="Neur_chan_LBD"/>
    <property type="match status" value="1"/>
</dbReference>
<evidence type="ECO:0000256" key="6">
    <source>
        <dbReference type="PROSITE-ProRule" id="PRU00124"/>
    </source>
</evidence>
<dbReference type="GO" id="GO:0004888">
    <property type="term" value="F:transmembrane signaling receptor activity"/>
    <property type="evidence" value="ECO:0007669"/>
    <property type="project" value="InterPro"/>
</dbReference>
<keyword evidence="9" id="KW-0675">Receptor</keyword>
<dbReference type="Pfam" id="PF00057">
    <property type="entry name" value="Ldl_recept_a"/>
    <property type="match status" value="1"/>
</dbReference>
<keyword evidence="10" id="KW-1185">Reference proteome</keyword>
<dbReference type="CDD" id="cd00112">
    <property type="entry name" value="LDLa"/>
    <property type="match status" value="1"/>
</dbReference>
<feature type="transmembrane region" description="Helical" evidence="7">
    <location>
        <begin position="650"/>
        <end position="668"/>
    </location>
</feature>
<evidence type="ECO:0000256" key="3">
    <source>
        <dbReference type="ARBA" id="ARBA00022989"/>
    </source>
</evidence>
<dbReference type="PANTHER" id="PTHR18945">
    <property type="entry name" value="NEUROTRANSMITTER GATED ION CHANNEL"/>
    <property type="match status" value="1"/>
</dbReference>
<sequence>MVNHSAPFPFGTPPLEAHMWYHLCLTVNDSVVKLDIGNEEYEVSHQNVAKLPRMGEGDVEHAYVMLGNNHTSFEFFGQIADISLYQDPLSQEEIQSFIECGSDISLGLEYSLDNDVQEHSQKQARSGLCRPRPDYFAVLFSGLRDQRTSKEFCEHLGARLASTKDDYSYILSDIFFSMNAQSMATVWTEDQVDQVADHHVMLFLMKMGNESSYMNMSISSTTDAANTLCMVPFGKKIYMLRDKREEYTFFSRKGRLVLQGLGSSLIFISKCPGDMEGSCIFYSKKNSRKMYHVYDDNSFLLGRREWRSLTSKGTQERAISVTLTACDESQFTCNNSQCVDLENRCTGMAECEDLSDEGDTCRAMDHLPLTYWSNMCPHVSGRPPLIGLFVQLVSINEISLENNEFKATLTVSTQWKDARLTFSNLGNCTNKLLPEIYESIWVPAIAFENANYDDNRHIQQGTEILQSYTVEADGTNYTDVLESFEATKNNGTEALLRRTIKYLFKFSCDYEYQLFPFDIQECEIVINLPSQTYSCPLAWDPARIAVFGNSSTISTYHVDPVRYVFDPEKGGTVKLKLLFTRKFDAYLLTTFLPCVLLCVLSELTLFYFDLDAFTDRIAITLSLLIVLASLFAQVATSMPASPSPKLVDIFFFYCILRVSLVFLLHSAIDRKKRDLERKEKEGSSDDVVVLKDLDIKMNIAWSQPSKSEEKAKTTSFINNMGLVVLMVLDAAAVVGFVVWILVARATTLALYDTYSK</sequence>
<comment type="subcellular location">
    <subcellularLocation>
        <location evidence="1">Membrane</location>
        <topology evidence="1">Multi-pass membrane protein</topology>
    </subcellularLocation>
</comment>
<dbReference type="Gene3D" id="2.70.170.10">
    <property type="entry name" value="Neurotransmitter-gated ion-channel ligand-binding domain"/>
    <property type="match status" value="1"/>
</dbReference>
<dbReference type="SUPFAM" id="SSF63712">
    <property type="entry name" value="Nicotinic receptor ligand binding domain-like"/>
    <property type="match status" value="1"/>
</dbReference>
<dbReference type="AlphaFoldDB" id="A0A423U638"/>
<dbReference type="GO" id="GO:0005230">
    <property type="term" value="F:extracellular ligand-gated monoatomic ion channel activity"/>
    <property type="evidence" value="ECO:0007669"/>
    <property type="project" value="InterPro"/>
</dbReference>
<dbReference type="EMBL" id="QCYY01000585">
    <property type="protein sequence ID" value="ROT84177.1"/>
    <property type="molecule type" value="Genomic_DNA"/>
</dbReference>
<organism evidence="9 10">
    <name type="scientific">Penaeus vannamei</name>
    <name type="common">Whiteleg shrimp</name>
    <name type="synonym">Litopenaeus vannamei</name>
    <dbReference type="NCBI Taxonomy" id="6689"/>
    <lineage>
        <taxon>Eukaryota</taxon>
        <taxon>Metazoa</taxon>
        <taxon>Ecdysozoa</taxon>
        <taxon>Arthropoda</taxon>
        <taxon>Crustacea</taxon>
        <taxon>Multicrustacea</taxon>
        <taxon>Malacostraca</taxon>
        <taxon>Eumalacostraca</taxon>
        <taxon>Eucarida</taxon>
        <taxon>Decapoda</taxon>
        <taxon>Dendrobranchiata</taxon>
        <taxon>Penaeoidea</taxon>
        <taxon>Penaeidae</taxon>
        <taxon>Penaeus</taxon>
    </lineage>
</organism>
<dbReference type="Gene3D" id="2.60.120.200">
    <property type="match status" value="1"/>
</dbReference>
<dbReference type="InterPro" id="IPR036055">
    <property type="entry name" value="LDL_receptor-like_sf"/>
</dbReference>
<feature type="transmembrane region" description="Helical" evidence="7">
    <location>
        <begin position="617"/>
        <end position="638"/>
    </location>
</feature>
<dbReference type="InterPro" id="IPR036719">
    <property type="entry name" value="Neuro-gated_channel_TM_sf"/>
</dbReference>
<comment type="caution">
    <text evidence="6">Lacks conserved residue(s) required for the propagation of feature annotation.</text>
</comment>
<dbReference type="Gene3D" id="1.20.58.390">
    <property type="entry name" value="Neurotransmitter-gated ion-channel transmembrane domain"/>
    <property type="match status" value="1"/>
</dbReference>
<dbReference type="InterPro" id="IPR002172">
    <property type="entry name" value="LDrepeatLR_classA_rpt"/>
</dbReference>
<evidence type="ECO:0000256" key="1">
    <source>
        <dbReference type="ARBA" id="ARBA00004141"/>
    </source>
</evidence>
<feature type="transmembrane region" description="Helical" evidence="7">
    <location>
        <begin position="720"/>
        <end position="742"/>
    </location>
</feature>
<comment type="caution">
    <text evidence="9">The sequence shown here is derived from an EMBL/GenBank/DDBJ whole genome shotgun (WGS) entry which is preliminary data.</text>
</comment>
<dbReference type="InterPro" id="IPR036734">
    <property type="entry name" value="Neur_chan_lig-bd_sf"/>
</dbReference>
<evidence type="ECO:0000313" key="10">
    <source>
        <dbReference type="Proteomes" id="UP000283509"/>
    </source>
</evidence>
<keyword evidence="2 7" id="KW-0812">Transmembrane</keyword>
<name>A0A423U638_PENVA</name>
<dbReference type="GO" id="GO:0016020">
    <property type="term" value="C:membrane"/>
    <property type="evidence" value="ECO:0007669"/>
    <property type="project" value="UniProtKB-SubCell"/>
</dbReference>
<dbReference type="SMART" id="SM00192">
    <property type="entry name" value="LDLa"/>
    <property type="match status" value="1"/>
</dbReference>
<evidence type="ECO:0000259" key="8">
    <source>
        <dbReference type="Pfam" id="PF02931"/>
    </source>
</evidence>
<evidence type="ECO:0000313" key="9">
    <source>
        <dbReference type="EMBL" id="ROT84177.1"/>
    </source>
</evidence>
<protein>
    <submittedName>
        <fullName evidence="9">Putative glycine receptor subunit alpha-4</fullName>
    </submittedName>
</protein>
<proteinExistence type="predicted"/>